<evidence type="ECO:0000313" key="2">
    <source>
        <dbReference type="Proteomes" id="UP000187203"/>
    </source>
</evidence>
<gene>
    <name evidence="1" type="ORF">COLO4_05446</name>
</gene>
<evidence type="ECO:0000313" key="1">
    <source>
        <dbReference type="EMBL" id="OMP09469.1"/>
    </source>
</evidence>
<organism evidence="1 2">
    <name type="scientific">Corchorus olitorius</name>
    <dbReference type="NCBI Taxonomy" id="93759"/>
    <lineage>
        <taxon>Eukaryota</taxon>
        <taxon>Viridiplantae</taxon>
        <taxon>Streptophyta</taxon>
        <taxon>Embryophyta</taxon>
        <taxon>Tracheophyta</taxon>
        <taxon>Spermatophyta</taxon>
        <taxon>Magnoliopsida</taxon>
        <taxon>eudicotyledons</taxon>
        <taxon>Gunneridae</taxon>
        <taxon>Pentapetalae</taxon>
        <taxon>rosids</taxon>
        <taxon>malvids</taxon>
        <taxon>Malvales</taxon>
        <taxon>Malvaceae</taxon>
        <taxon>Grewioideae</taxon>
        <taxon>Apeibeae</taxon>
        <taxon>Corchorus</taxon>
    </lineage>
</organism>
<protein>
    <submittedName>
        <fullName evidence="1">Proton-dependent oligopeptide transport family protein</fullName>
    </submittedName>
</protein>
<name>A0A1R3KQZ3_9ROSI</name>
<proteinExistence type="predicted"/>
<dbReference type="Proteomes" id="UP000187203">
    <property type="component" value="Unassembled WGS sequence"/>
</dbReference>
<keyword evidence="2" id="KW-1185">Reference proteome</keyword>
<sequence length="129" mass="14280">MTRFVSVQEGSGRSNHFLRQDLLGVVVLTYFSFHISIPLSLLCDLWPVEGKALARPSSDHITQKRLQCDSVPKFLLLSISSMANSNTTDPNPFQVFFYRYYGAVARVQADPKCYGVPIVVPCPGVVDAA</sequence>
<comment type="caution">
    <text evidence="1">The sequence shown here is derived from an EMBL/GenBank/DDBJ whole genome shotgun (WGS) entry which is preliminary data.</text>
</comment>
<reference evidence="2" key="1">
    <citation type="submission" date="2013-09" db="EMBL/GenBank/DDBJ databases">
        <title>Corchorus olitorius genome sequencing.</title>
        <authorList>
            <person name="Alam M."/>
            <person name="Haque M.S."/>
            <person name="Islam M.S."/>
            <person name="Emdad E.M."/>
            <person name="Islam M.M."/>
            <person name="Ahmed B."/>
            <person name="Halim A."/>
            <person name="Hossen Q.M.M."/>
            <person name="Hossain M.Z."/>
            <person name="Ahmed R."/>
            <person name="Khan M.M."/>
            <person name="Islam R."/>
            <person name="Rashid M.M."/>
            <person name="Khan S.A."/>
            <person name="Rahman M.S."/>
            <person name="Alam M."/>
            <person name="Yahiya A.S."/>
            <person name="Khan M.S."/>
            <person name="Azam M.S."/>
            <person name="Haque T."/>
            <person name="Lashkar M.Z.H."/>
            <person name="Akhand A.I."/>
            <person name="Morshed G."/>
            <person name="Roy S."/>
            <person name="Uddin K.S."/>
            <person name="Rabeya T."/>
            <person name="Hossain A.S."/>
            <person name="Chowdhury A."/>
            <person name="Snigdha A.R."/>
            <person name="Mortoza M.S."/>
            <person name="Matin S.A."/>
            <person name="Hoque S.M.E."/>
            <person name="Islam M.K."/>
            <person name="Roy D.K."/>
            <person name="Haider R."/>
            <person name="Moosa M.M."/>
            <person name="Elias S.M."/>
            <person name="Hasan A.M."/>
            <person name="Jahan S."/>
            <person name="Shafiuddin M."/>
            <person name="Mahmood N."/>
            <person name="Shommy N.S."/>
        </authorList>
    </citation>
    <scope>NUCLEOTIDE SEQUENCE [LARGE SCALE GENOMIC DNA]</scope>
    <source>
        <strain evidence="2">cv. O-4</strain>
    </source>
</reference>
<accession>A0A1R3KQZ3</accession>
<dbReference type="EMBL" id="AWUE01012351">
    <property type="protein sequence ID" value="OMP09469.1"/>
    <property type="molecule type" value="Genomic_DNA"/>
</dbReference>
<dbReference type="AlphaFoldDB" id="A0A1R3KQZ3"/>